<protein>
    <submittedName>
        <fullName evidence="10">Rhomboid family intramembrane serine protease</fullName>
    </submittedName>
</protein>
<dbReference type="Proteomes" id="UP000321907">
    <property type="component" value="Unassembled WGS sequence"/>
</dbReference>
<feature type="transmembrane region" description="Helical" evidence="7">
    <location>
        <begin position="80"/>
        <end position="101"/>
    </location>
</feature>
<gene>
    <name evidence="10" type="ORF">FUA23_18070</name>
</gene>
<evidence type="ECO:0000259" key="9">
    <source>
        <dbReference type="Pfam" id="PF20216"/>
    </source>
</evidence>
<comment type="caution">
    <text evidence="10">The sequence shown here is derived from an EMBL/GenBank/DDBJ whole genome shotgun (WGS) entry which is preliminary data.</text>
</comment>
<evidence type="ECO:0000256" key="4">
    <source>
        <dbReference type="ARBA" id="ARBA00022801"/>
    </source>
</evidence>
<evidence type="ECO:0000256" key="1">
    <source>
        <dbReference type="ARBA" id="ARBA00004141"/>
    </source>
</evidence>
<evidence type="ECO:0000256" key="7">
    <source>
        <dbReference type="SAM" id="Phobius"/>
    </source>
</evidence>
<dbReference type="Pfam" id="PF20216">
    <property type="entry name" value="DUF6576"/>
    <property type="match status" value="1"/>
</dbReference>
<dbReference type="InterPro" id="IPR035952">
    <property type="entry name" value="Rhomboid-like_sf"/>
</dbReference>
<dbReference type="OrthoDB" id="9807874at2"/>
<sequence>MSQSIIATLIIAVTFLATYQGEKDRAFKEEYIFWTDGILIRKEWQRLITSGFLHSGWWHFGFNMVTLFSFSYWLELAFGLVNFTLIYFASLLGGSLLALYFHRNHGDYKALGASGAVSGVVMASIVMMPNADLEFFFIPYGIPAWVIGIVFILVSIFGVKAQADNIGHDAHLGGAIVGTIMACALKPQLAIDNWWMVLLIIIPCSVFMYIVIKNPAVLYVENYWGEEVHNLKTYKFTKKEKPSLDELLDKIREGGVKSLTSKERKLLDEYQKNM</sequence>
<feature type="transmembrane region" description="Helical" evidence="7">
    <location>
        <begin position="135"/>
        <end position="158"/>
    </location>
</feature>
<comment type="subcellular location">
    <subcellularLocation>
        <location evidence="1">Membrane</location>
        <topology evidence="1">Multi-pass membrane protein</topology>
    </subcellularLocation>
</comment>
<keyword evidence="3 7" id="KW-0812">Transmembrane</keyword>
<feature type="domain" description="Peptidase S54 rhomboid" evidence="8">
    <location>
        <begin position="42"/>
        <end position="185"/>
    </location>
</feature>
<organism evidence="10 11">
    <name type="scientific">Neolewinella aurantiaca</name>
    <dbReference type="NCBI Taxonomy" id="2602767"/>
    <lineage>
        <taxon>Bacteria</taxon>
        <taxon>Pseudomonadati</taxon>
        <taxon>Bacteroidota</taxon>
        <taxon>Saprospiria</taxon>
        <taxon>Saprospirales</taxon>
        <taxon>Lewinellaceae</taxon>
        <taxon>Neolewinella</taxon>
    </lineage>
</organism>
<name>A0A5C7FJT8_9BACT</name>
<proteinExistence type="inferred from homology"/>
<reference evidence="10 11" key="1">
    <citation type="submission" date="2019-08" db="EMBL/GenBank/DDBJ databases">
        <title>Lewinella sp. strain SSH13 Genome sequencing and assembly.</title>
        <authorList>
            <person name="Kim I."/>
        </authorList>
    </citation>
    <scope>NUCLEOTIDE SEQUENCE [LARGE SCALE GENOMIC DNA]</scope>
    <source>
        <strain evidence="10 11">SSH13</strain>
    </source>
</reference>
<keyword evidence="10" id="KW-0645">Protease</keyword>
<keyword evidence="5 7" id="KW-1133">Transmembrane helix</keyword>
<keyword evidence="6 7" id="KW-0472">Membrane</keyword>
<dbReference type="EMBL" id="VOXD01000034">
    <property type="protein sequence ID" value="TXF87607.1"/>
    <property type="molecule type" value="Genomic_DNA"/>
</dbReference>
<dbReference type="InterPro" id="IPR050925">
    <property type="entry name" value="Rhomboid_protease_S54"/>
</dbReference>
<dbReference type="SUPFAM" id="SSF144091">
    <property type="entry name" value="Rhomboid-like"/>
    <property type="match status" value="1"/>
</dbReference>
<keyword evidence="4" id="KW-0378">Hydrolase</keyword>
<accession>A0A5C7FJT8</accession>
<evidence type="ECO:0000256" key="5">
    <source>
        <dbReference type="ARBA" id="ARBA00022989"/>
    </source>
</evidence>
<dbReference type="GO" id="GO:0016020">
    <property type="term" value="C:membrane"/>
    <property type="evidence" value="ECO:0007669"/>
    <property type="project" value="UniProtKB-SubCell"/>
</dbReference>
<dbReference type="GO" id="GO:0004252">
    <property type="term" value="F:serine-type endopeptidase activity"/>
    <property type="evidence" value="ECO:0007669"/>
    <property type="project" value="InterPro"/>
</dbReference>
<evidence type="ECO:0000256" key="3">
    <source>
        <dbReference type="ARBA" id="ARBA00022692"/>
    </source>
</evidence>
<feature type="transmembrane region" description="Helical" evidence="7">
    <location>
        <begin position="170"/>
        <end position="188"/>
    </location>
</feature>
<dbReference type="RefSeq" id="WP_147932172.1">
    <property type="nucleotide sequence ID" value="NZ_VOXD01000034.1"/>
</dbReference>
<feature type="transmembrane region" description="Helical" evidence="7">
    <location>
        <begin position="56"/>
        <end position="74"/>
    </location>
</feature>
<evidence type="ECO:0000313" key="11">
    <source>
        <dbReference type="Proteomes" id="UP000321907"/>
    </source>
</evidence>
<dbReference type="PANTHER" id="PTHR43731">
    <property type="entry name" value="RHOMBOID PROTEASE"/>
    <property type="match status" value="1"/>
</dbReference>
<dbReference type="Gene3D" id="1.20.1540.10">
    <property type="entry name" value="Rhomboid-like"/>
    <property type="match status" value="1"/>
</dbReference>
<feature type="domain" description="DUF6576" evidence="9">
    <location>
        <begin position="240"/>
        <end position="272"/>
    </location>
</feature>
<comment type="similarity">
    <text evidence="2">Belongs to the peptidase S54 family.</text>
</comment>
<evidence type="ECO:0000256" key="6">
    <source>
        <dbReference type="ARBA" id="ARBA00023136"/>
    </source>
</evidence>
<dbReference type="Pfam" id="PF01694">
    <property type="entry name" value="Rhomboid"/>
    <property type="match status" value="1"/>
</dbReference>
<feature type="transmembrane region" description="Helical" evidence="7">
    <location>
        <begin position="108"/>
        <end position="129"/>
    </location>
</feature>
<dbReference type="InterPro" id="IPR022764">
    <property type="entry name" value="Peptidase_S54_rhomboid_dom"/>
</dbReference>
<evidence type="ECO:0000313" key="10">
    <source>
        <dbReference type="EMBL" id="TXF87607.1"/>
    </source>
</evidence>
<keyword evidence="11" id="KW-1185">Reference proteome</keyword>
<dbReference type="GO" id="GO:0006508">
    <property type="term" value="P:proteolysis"/>
    <property type="evidence" value="ECO:0007669"/>
    <property type="project" value="UniProtKB-KW"/>
</dbReference>
<evidence type="ECO:0000256" key="2">
    <source>
        <dbReference type="ARBA" id="ARBA00009045"/>
    </source>
</evidence>
<feature type="transmembrane region" description="Helical" evidence="7">
    <location>
        <begin position="194"/>
        <end position="212"/>
    </location>
</feature>
<dbReference type="AlphaFoldDB" id="A0A5C7FJT8"/>
<dbReference type="InterPro" id="IPR046483">
    <property type="entry name" value="DUF6576"/>
</dbReference>
<dbReference type="PANTHER" id="PTHR43731:SF14">
    <property type="entry name" value="PRESENILIN-ASSOCIATED RHOMBOID-LIKE PROTEIN, MITOCHONDRIAL"/>
    <property type="match status" value="1"/>
</dbReference>
<evidence type="ECO:0000259" key="8">
    <source>
        <dbReference type="Pfam" id="PF01694"/>
    </source>
</evidence>